<dbReference type="PANTHER" id="PTHR35936:SF17">
    <property type="entry name" value="ARGININE-BINDING EXTRACELLULAR PROTEIN ARTP"/>
    <property type="match status" value="1"/>
</dbReference>
<dbReference type="Pfam" id="PF00497">
    <property type="entry name" value="SBP_bac_3"/>
    <property type="match status" value="1"/>
</dbReference>
<reference evidence="3 4" key="1">
    <citation type="submission" date="2021-08" db="EMBL/GenBank/DDBJ databases">
        <title>Complete genome sequence of Leptospira kobayashii strain E30.</title>
        <authorList>
            <person name="Nakao R."/>
            <person name="Nakamura S."/>
            <person name="Masuzawa T."/>
            <person name="Koizumi N."/>
        </authorList>
    </citation>
    <scope>NUCLEOTIDE SEQUENCE [LARGE SCALE GENOMIC DNA]</scope>
    <source>
        <strain evidence="3 4">E30</strain>
    </source>
</reference>
<dbReference type="InterPro" id="IPR001638">
    <property type="entry name" value="Solute-binding_3/MltF_N"/>
</dbReference>
<name>A0ABM7UNF0_9LEPT</name>
<keyword evidence="1" id="KW-0732">Signal</keyword>
<dbReference type="SUPFAM" id="SSF53850">
    <property type="entry name" value="Periplasmic binding protein-like II"/>
    <property type="match status" value="1"/>
</dbReference>
<keyword evidence="4" id="KW-1185">Reference proteome</keyword>
<protein>
    <recommendedName>
        <fullName evidence="2">Solute-binding protein family 3/N-terminal domain-containing protein</fullName>
    </recommendedName>
</protein>
<proteinExistence type="predicted"/>
<feature type="domain" description="Solute-binding protein family 3/N-terminal" evidence="2">
    <location>
        <begin position="44"/>
        <end position="139"/>
    </location>
</feature>
<dbReference type="PANTHER" id="PTHR35936">
    <property type="entry name" value="MEMBRANE-BOUND LYTIC MUREIN TRANSGLYCOSYLASE F"/>
    <property type="match status" value="1"/>
</dbReference>
<evidence type="ECO:0000313" key="3">
    <source>
        <dbReference type="EMBL" id="BDA80664.1"/>
    </source>
</evidence>
<evidence type="ECO:0000313" key="4">
    <source>
        <dbReference type="Proteomes" id="UP000245263"/>
    </source>
</evidence>
<dbReference type="Gene3D" id="3.40.190.10">
    <property type="entry name" value="Periplasmic binding protein-like II"/>
    <property type="match status" value="1"/>
</dbReference>
<evidence type="ECO:0000259" key="2">
    <source>
        <dbReference type="Pfam" id="PF00497"/>
    </source>
</evidence>
<gene>
    <name evidence="3" type="ORF">LPTSP3_g35940</name>
</gene>
<sequence>MVFANFKYLASEKTMLVSLILLFSFPVFSQTSPTLDKIKKTKLLTVSVNEFYDPFYIENPLPDFPGLDVELAQEYAKFLDVDLRIIPLRTFDQHARTLEKGDTQIALAGLSSSIARFKDVYFTDPYLISTPAGLVSRSSLPRNRKDRS</sequence>
<evidence type="ECO:0000256" key="1">
    <source>
        <dbReference type="ARBA" id="ARBA00022729"/>
    </source>
</evidence>
<organism evidence="3 4">
    <name type="scientific">Leptospira kobayashii</name>
    <dbReference type="NCBI Taxonomy" id="1917830"/>
    <lineage>
        <taxon>Bacteria</taxon>
        <taxon>Pseudomonadati</taxon>
        <taxon>Spirochaetota</taxon>
        <taxon>Spirochaetia</taxon>
        <taxon>Leptospirales</taxon>
        <taxon>Leptospiraceae</taxon>
        <taxon>Leptospira</taxon>
    </lineage>
</organism>
<dbReference type="Proteomes" id="UP000245263">
    <property type="component" value="Chromosome 1"/>
</dbReference>
<accession>A0ABM7UNF0</accession>
<dbReference type="EMBL" id="AP025028">
    <property type="protein sequence ID" value="BDA80664.1"/>
    <property type="molecule type" value="Genomic_DNA"/>
</dbReference>